<dbReference type="Proteomes" id="UP001258994">
    <property type="component" value="Chromosome"/>
</dbReference>
<dbReference type="Pfam" id="PF01527">
    <property type="entry name" value="HTH_Tnp_1"/>
    <property type="match status" value="1"/>
</dbReference>
<keyword evidence="2" id="KW-1185">Reference proteome</keyword>
<protein>
    <recommendedName>
        <fullName evidence="3">Transposase</fullName>
    </recommendedName>
</protein>
<evidence type="ECO:0000313" key="2">
    <source>
        <dbReference type="Proteomes" id="UP001258994"/>
    </source>
</evidence>
<accession>A0ABY9TW72</accession>
<dbReference type="RefSeq" id="WP_348391140.1">
    <property type="nucleotide sequence ID" value="NZ_CP134145.1"/>
</dbReference>
<organism evidence="1 2">
    <name type="scientific">Thalassotalea psychrophila</name>
    <dbReference type="NCBI Taxonomy" id="3065647"/>
    <lineage>
        <taxon>Bacteria</taxon>
        <taxon>Pseudomonadati</taxon>
        <taxon>Pseudomonadota</taxon>
        <taxon>Gammaproteobacteria</taxon>
        <taxon>Alteromonadales</taxon>
        <taxon>Colwelliaceae</taxon>
        <taxon>Thalassotalea</taxon>
    </lineage>
</organism>
<evidence type="ECO:0008006" key="3">
    <source>
        <dbReference type="Google" id="ProtNLM"/>
    </source>
</evidence>
<evidence type="ECO:0000313" key="1">
    <source>
        <dbReference type="EMBL" id="WNC72020.1"/>
    </source>
</evidence>
<gene>
    <name evidence="1" type="ORF">RGQ13_18155</name>
</gene>
<dbReference type="EMBL" id="CP134145">
    <property type="protein sequence ID" value="WNC72020.1"/>
    <property type="molecule type" value="Genomic_DNA"/>
</dbReference>
<dbReference type="InterPro" id="IPR002514">
    <property type="entry name" value="Transposase_8"/>
</dbReference>
<proteinExistence type="predicted"/>
<name>A0ABY9TW72_9GAMM</name>
<sequence length="126" mass="15161">MVKPTFTHQVIFRLLSSFEKKEGTAKDFFKENNINNPTFYYLRKKYGKMSEDQIEKMCRLEKENRRLRDDNVKLLQISNAATDFIKSEFPSSKVRRELAKRFYNLKQCGQTCICELFSIKWNSFHR</sequence>
<reference evidence="2" key="1">
    <citation type="submission" date="2023-09" db="EMBL/GenBank/DDBJ databases">
        <authorList>
            <person name="Li S."/>
            <person name="Li X."/>
            <person name="Zhang C."/>
            <person name="Zhao Z."/>
        </authorList>
    </citation>
    <scope>NUCLEOTIDE SEQUENCE [LARGE SCALE GENOMIC DNA]</scope>
    <source>
        <strain evidence="2">SQ149</strain>
    </source>
</reference>